<dbReference type="SUPFAM" id="SSF52540">
    <property type="entry name" value="P-loop containing nucleoside triphosphate hydrolases"/>
    <property type="match status" value="1"/>
</dbReference>
<evidence type="ECO:0000313" key="15">
    <source>
        <dbReference type="Proteomes" id="UP001172911"/>
    </source>
</evidence>
<dbReference type="CDD" id="cd18137">
    <property type="entry name" value="HLD_clamp_pol_III_gamma_tau"/>
    <property type="match status" value="1"/>
</dbReference>
<evidence type="ECO:0000313" key="14">
    <source>
        <dbReference type="EMBL" id="MDO7788131.1"/>
    </source>
</evidence>
<dbReference type="Gene3D" id="1.20.272.10">
    <property type="match status" value="1"/>
</dbReference>
<keyword evidence="10" id="KW-0239">DNA-directed DNA polymerase</keyword>
<evidence type="ECO:0000259" key="13">
    <source>
        <dbReference type="SMART" id="SM00382"/>
    </source>
</evidence>
<dbReference type="EC" id="2.7.7.7" evidence="2"/>
<sequence>MTYKALYRTWRPQNFRDIVGQQHISKTLQNALANGRVAHAYLFCGPRGTGKTTTAKVLAKAMNCTGGDLTEPCNQCDNCRGVNEGSSVDVIEIDAASNRGIDEIRDLREKVKFTPAAGRNKVYIIDEVHMLTDQAFNALLKTLEEPPAHVTFVLATTEAHKVPVTILSRCQRFDFRRIKQEEIIERLKEVTDGTGIGVEEEALQLIAKAAEGGLRDALSLLDQAAAFSEDIVKAADIHSILGTVQQDILVSMTKYLAGGQTGEALELIGEISDRGKDLRLFAREMTNFLRSTLIENIETHNRINDNESLYNLLQILVQAEQEMKWSSQPTLILEMAIIKGSRPELNASPESLARRVAELERKIELGVVLDRTITEQLPSETNTKKQNINQGVPSIEGNLVTEQPAPRTNAADKKLERQGGQGSAEKITKAWDSLLKGIKEGRKMQLWTILNKGQPSMDVVDNVVTFYFEEEFEFRTVDKPESRKYLEWLLGKQFGEQWEVRCVQGKKTSKTKNPENDPIYSEAVRIFGKEIVVLEDDPGQN</sequence>
<evidence type="ECO:0000256" key="8">
    <source>
        <dbReference type="ARBA" id="ARBA00022833"/>
    </source>
</evidence>
<dbReference type="InterPro" id="IPR027417">
    <property type="entry name" value="P-loop_NTPase"/>
</dbReference>
<evidence type="ECO:0000256" key="4">
    <source>
        <dbReference type="ARBA" id="ARBA00022695"/>
    </source>
</evidence>
<dbReference type="AlphaFoldDB" id="A0AAW7ZFH2"/>
<keyword evidence="5" id="KW-0235">DNA replication</keyword>
<dbReference type="Proteomes" id="UP001172911">
    <property type="component" value="Unassembled WGS sequence"/>
</dbReference>
<evidence type="ECO:0000256" key="5">
    <source>
        <dbReference type="ARBA" id="ARBA00022705"/>
    </source>
</evidence>
<dbReference type="Pfam" id="PF22608">
    <property type="entry name" value="DNAX_ATPase_lid"/>
    <property type="match status" value="1"/>
</dbReference>
<protein>
    <recommendedName>
        <fullName evidence="2">DNA-directed DNA polymerase</fullName>
        <ecNumber evidence="2">2.7.7.7</ecNumber>
    </recommendedName>
</protein>
<dbReference type="CDD" id="cd00009">
    <property type="entry name" value="AAA"/>
    <property type="match status" value="1"/>
</dbReference>
<dbReference type="GO" id="GO:0005524">
    <property type="term" value="F:ATP binding"/>
    <property type="evidence" value="ECO:0007669"/>
    <property type="project" value="UniProtKB-KW"/>
</dbReference>
<comment type="caution">
    <text evidence="14">The sequence shown here is derived from an EMBL/GenBank/DDBJ whole genome shotgun (WGS) entry which is preliminary data.</text>
</comment>
<dbReference type="GO" id="GO:0003887">
    <property type="term" value="F:DNA-directed DNA polymerase activity"/>
    <property type="evidence" value="ECO:0007669"/>
    <property type="project" value="UniProtKB-KW"/>
</dbReference>
<dbReference type="GO" id="GO:0003677">
    <property type="term" value="F:DNA binding"/>
    <property type="evidence" value="ECO:0007669"/>
    <property type="project" value="InterPro"/>
</dbReference>
<reference evidence="14" key="1">
    <citation type="journal article" date="2023" name="J. Hazard. Mater.">
        <title>Anaerobic biodegradation of pyrene and benzo[a]pyrene by a new sulfate-reducing Desulforamulus aquiferis strain DSA.</title>
        <authorList>
            <person name="Zhang Z."/>
            <person name="Sun J."/>
            <person name="Gong X."/>
            <person name="Wang C."/>
            <person name="Wang H."/>
        </authorList>
    </citation>
    <scope>NUCLEOTIDE SEQUENCE</scope>
    <source>
        <strain evidence="14">DSA</strain>
    </source>
</reference>
<dbReference type="InterPro" id="IPR012763">
    <property type="entry name" value="DNA_pol_III_sug/sutau_N"/>
</dbReference>
<keyword evidence="9" id="KW-0067">ATP-binding</keyword>
<dbReference type="NCBIfam" id="TIGR02397">
    <property type="entry name" value="dnaX_nterm"/>
    <property type="match status" value="1"/>
</dbReference>
<keyword evidence="4 14" id="KW-0548">Nucleotidyltransferase</keyword>
<name>A0AAW7ZFH2_9FIRM</name>
<keyword evidence="3 14" id="KW-0808">Transferase</keyword>
<dbReference type="SUPFAM" id="SSF48019">
    <property type="entry name" value="post-AAA+ oligomerization domain-like"/>
    <property type="match status" value="1"/>
</dbReference>
<evidence type="ECO:0000256" key="10">
    <source>
        <dbReference type="ARBA" id="ARBA00022932"/>
    </source>
</evidence>
<proteinExistence type="inferred from homology"/>
<gene>
    <name evidence="14" type="primary">dnaX</name>
    <name evidence="14" type="ORF">P6N53_12935</name>
</gene>
<keyword evidence="8" id="KW-0862">Zinc</keyword>
<dbReference type="PRINTS" id="PR00300">
    <property type="entry name" value="CLPPROTEASEA"/>
</dbReference>
<dbReference type="Gene3D" id="3.40.50.300">
    <property type="entry name" value="P-loop containing nucleotide triphosphate hydrolases"/>
    <property type="match status" value="1"/>
</dbReference>
<dbReference type="Pfam" id="PF12169">
    <property type="entry name" value="DNA_pol3_gamma3"/>
    <property type="match status" value="1"/>
</dbReference>
<keyword evidence="6" id="KW-0479">Metal-binding</keyword>
<dbReference type="InterPro" id="IPR048448">
    <property type="entry name" value="DnaX-like_C"/>
</dbReference>
<dbReference type="InterPro" id="IPR045085">
    <property type="entry name" value="HLD_clamp_pol_III_gamma_tau"/>
</dbReference>
<comment type="catalytic activity">
    <reaction evidence="11">
        <text>DNA(n) + a 2'-deoxyribonucleoside 5'-triphosphate = DNA(n+1) + diphosphate</text>
        <dbReference type="Rhea" id="RHEA:22508"/>
        <dbReference type="Rhea" id="RHEA-COMP:17339"/>
        <dbReference type="Rhea" id="RHEA-COMP:17340"/>
        <dbReference type="ChEBI" id="CHEBI:33019"/>
        <dbReference type="ChEBI" id="CHEBI:61560"/>
        <dbReference type="ChEBI" id="CHEBI:173112"/>
        <dbReference type="EC" id="2.7.7.7"/>
    </reaction>
</comment>
<feature type="region of interest" description="Disordered" evidence="12">
    <location>
        <begin position="378"/>
        <end position="424"/>
    </location>
</feature>
<dbReference type="PANTHER" id="PTHR11669">
    <property type="entry name" value="REPLICATION FACTOR C / DNA POLYMERASE III GAMMA-TAU SUBUNIT"/>
    <property type="match status" value="1"/>
</dbReference>
<organism evidence="14 15">
    <name type="scientific">Desulforamulus aquiferis</name>
    <dbReference type="NCBI Taxonomy" id="1397668"/>
    <lineage>
        <taxon>Bacteria</taxon>
        <taxon>Bacillati</taxon>
        <taxon>Bacillota</taxon>
        <taxon>Clostridia</taxon>
        <taxon>Eubacteriales</taxon>
        <taxon>Peptococcaceae</taxon>
        <taxon>Desulforamulus</taxon>
    </lineage>
</organism>
<feature type="domain" description="AAA+ ATPase" evidence="13">
    <location>
        <begin position="37"/>
        <end position="179"/>
    </location>
</feature>
<dbReference type="GO" id="GO:0009360">
    <property type="term" value="C:DNA polymerase III complex"/>
    <property type="evidence" value="ECO:0007669"/>
    <property type="project" value="InterPro"/>
</dbReference>
<feature type="compositionally biased region" description="Polar residues" evidence="12">
    <location>
        <begin position="378"/>
        <end position="392"/>
    </location>
</feature>
<dbReference type="InterPro" id="IPR008921">
    <property type="entry name" value="DNA_pol3_clamp-load_cplx_C"/>
</dbReference>
<dbReference type="SMART" id="SM00382">
    <property type="entry name" value="AAA"/>
    <property type="match status" value="1"/>
</dbReference>
<reference evidence="14" key="2">
    <citation type="submission" date="2023-03" db="EMBL/GenBank/DDBJ databases">
        <authorList>
            <person name="Zhang Z."/>
        </authorList>
    </citation>
    <scope>NUCLEOTIDE SEQUENCE</scope>
    <source>
        <strain evidence="14">DSA</strain>
    </source>
</reference>
<keyword evidence="15" id="KW-1185">Reference proteome</keyword>
<dbReference type="RefSeq" id="WP_304543777.1">
    <property type="nucleotide sequence ID" value="NZ_JARPTC010000019.1"/>
</dbReference>
<evidence type="ECO:0000256" key="12">
    <source>
        <dbReference type="SAM" id="MobiDB-lite"/>
    </source>
</evidence>
<dbReference type="FunFam" id="3.40.50.300:FF:000014">
    <property type="entry name" value="DNA polymerase III subunit gamma/tau"/>
    <property type="match status" value="1"/>
</dbReference>
<dbReference type="InterPro" id="IPR022754">
    <property type="entry name" value="DNA_pol_III_gamma-3"/>
</dbReference>
<evidence type="ECO:0000256" key="6">
    <source>
        <dbReference type="ARBA" id="ARBA00022723"/>
    </source>
</evidence>
<dbReference type="EMBL" id="JARPTC010000019">
    <property type="protein sequence ID" value="MDO7788131.1"/>
    <property type="molecule type" value="Genomic_DNA"/>
</dbReference>
<dbReference type="Pfam" id="PF13177">
    <property type="entry name" value="DNA_pol3_delta2"/>
    <property type="match status" value="1"/>
</dbReference>
<evidence type="ECO:0000256" key="7">
    <source>
        <dbReference type="ARBA" id="ARBA00022741"/>
    </source>
</evidence>
<dbReference type="PANTHER" id="PTHR11669:SF0">
    <property type="entry name" value="PROTEIN STICHEL-LIKE 2"/>
    <property type="match status" value="1"/>
</dbReference>
<evidence type="ECO:0000256" key="9">
    <source>
        <dbReference type="ARBA" id="ARBA00022840"/>
    </source>
</evidence>
<dbReference type="FunFam" id="1.10.8.60:FF:000013">
    <property type="entry name" value="DNA polymerase III subunit gamma/tau"/>
    <property type="match status" value="1"/>
</dbReference>
<accession>A0AAW7ZFH2</accession>
<dbReference type="InterPro" id="IPR050238">
    <property type="entry name" value="DNA_Rep/Repair_Clamp_Loader"/>
</dbReference>
<dbReference type="NCBIfam" id="NF004046">
    <property type="entry name" value="PRK05563.1"/>
    <property type="match status" value="1"/>
</dbReference>
<dbReference type="Pfam" id="PF20964">
    <property type="entry name" value="DnaX_C"/>
    <property type="match status" value="1"/>
</dbReference>
<dbReference type="GO" id="GO:0046872">
    <property type="term" value="F:metal ion binding"/>
    <property type="evidence" value="ECO:0007669"/>
    <property type="project" value="UniProtKB-KW"/>
</dbReference>
<dbReference type="InterPro" id="IPR001270">
    <property type="entry name" value="ClpA/B"/>
</dbReference>
<evidence type="ECO:0000256" key="3">
    <source>
        <dbReference type="ARBA" id="ARBA00022679"/>
    </source>
</evidence>
<dbReference type="InterPro" id="IPR003593">
    <property type="entry name" value="AAA+_ATPase"/>
</dbReference>
<comment type="similarity">
    <text evidence="1">Belongs to the DnaX/STICHEL family.</text>
</comment>
<evidence type="ECO:0000256" key="2">
    <source>
        <dbReference type="ARBA" id="ARBA00012417"/>
    </source>
</evidence>
<dbReference type="Gene3D" id="1.10.8.60">
    <property type="match status" value="1"/>
</dbReference>
<keyword evidence="7" id="KW-0547">Nucleotide-binding</keyword>
<evidence type="ECO:0000256" key="1">
    <source>
        <dbReference type="ARBA" id="ARBA00006360"/>
    </source>
</evidence>
<evidence type="ECO:0000256" key="11">
    <source>
        <dbReference type="ARBA" id="ARBA00049244"/>
    </source>
</evidence>
<dbReference type="GO" id="GO:0006261">
    <property type="term" value="P:DNA-templated DNA replication"/>
    <property type="evidence" value="ECO:0007669"/>
    <property type="project" value="TreeGrafter"/>
</dbReference>